<dbReference type="Proteomes" id="UP000663929">
    <property type="component" value="Chromosome"/>
</dbReference>
<dbReference type="EMBL" id="CP071793">
    <property type="protein sequence ID" value="QTD52276.1"/>
    <property type="molecule type" value="Genomic_DNA"/>
</dbReference>
<name>A0A8A4TQL4_SULCO</name>
<sequence length="135" mass="14684">MSVTGFKVQIQNLTNLDISLVSSGPNNLATFNPIDQTLNPEALSQDQYEEVDSGSNNVAGGFSVSFTFPNTDNDNVYSFFIMFMVDSNYNEHSGEVAIMNNDLPASGPRYIAYLTPSGSGEWTQGDIKIIELPSS</sequence>
<dbReference type="KEGG" id="scor:J3U87_07360"/>
<dbReference type="RefSeq" id="WP_237382385.1">
    <property type="nucleotide sequence ID" value="NZ_CP071793.1"/>
</dbReference>
<evidence type="ECO:0000313" key="2">
    <source>
        <dbReference type="Proteomes" id="UP000663929"/>
    </source>
</evidence>
<protein>
    <submittedName>
        <fullName evidence="1">Uncharacterized protein</fullName>
    </submittedName>
</protein>
<evidence type="ECO:0000313" key="1">
    <source>
        <dbReference type="EMBL" id="QTD52276.1"/>
    </source>
</evidence>
<reference evidence="1" key="1">
    <citation type="submission" date="2021-03" db="EMBL/GenBank/DDBJ databases">
        <title>Acanthopleuribacteraceae sp. M133.</title>
        <authorList>
            <person name="Wang G."/>
        </authorList>
    </citation>
    <scope>NUCLEOTIDE SEQUENCE</scope>
    <source>
        <strain evidence="1">M133</strain>
    </source>
</reference>
<accession>A0A8A4TQL4</accession>
<keyword evidence="2" id="KW-1185">Reference proteome</keyword>
<organism evidence="1 2">
    <name type="scientific">Sulfidibacter corallicola</name>
    <dbReference type="NCBI Taxonomy" id="2818388"/>
    <lineage>
        <taxon>Bacteria</taxon>
        <taxon>Pseudomonadati</taxon>
        <taxon>Acidobacteriota</taxon>
        <taxon>Holophagae</taxon>
        <taxon>Acanthopleuribacterales</taxon>
        <taxon>Acanthopleuribacteraceae</taxon>
        <taxon>Sulfidibacter</taxon>
    </lineage>
</organism>
<proteinExistence type="predicted"/>
<gene>
    <name evidence="1" type="ORF">J3U87_07360</name>
</gene>
<dbReference type="AlphaFoldDB" id="A0A8A4TQL4"/>